<proteinExistence type="predicted"/>
<protein>
    <submittedName>
        <fullName evidence="2">Uncharacterized protein</fullName>
    </submittedName>
</protein>
<feature type="compositionally biased region" description="Basic residues" evidence="1">
    <location>
        <begin position="51"/>
        <end position="60"/>
    </location>
</feature>
<dbReference type="Proteomes" id="UP000216871">
    <property type="component" value="Unassembled WGS sequence"/>
</dbReference>
<organism evidence="2 3">
    <name type="scientific">Bifidobacterium myosotis</name>
    <dbReference type="NCBI Taxonomy" id="1630166"/>
    <lineage>
        <taxon>Bacteria</taxon>
        <taxon>Bacillati</taxon>
        <taxon>Actinomycetota</taxon>
        <taxon>Actinomycetes</taxon>
        <taxon>Bifidobacteriales</taxon>
        <taxon>Bifidobacteriaceae</taxon>
        <taxon>Bifidobacterium</taxon>
    </lineage>
</organism>
<sequence length="180" mass="20129">MRCRVGPFVARRPPAGCKGLRLPAGAASLTLAHTGSPPRFAVPCGVALRRKPAGGHHGRTGVRALADRRTGGNRRGANRPKPFSESRVYLRMEEGRPMKSRFMGIGKDRQVRAHFAQTRIGKKWQTAAKHNKSGMAKNDKHRFRRILCHVNREHPAGRSSDDNRRRFRLEVQGCARKGLQ</sequence>
<evidence type="ECO:0000256" key="1">
    <source>
        <dbReference type="SAM" id="MobiDB-lite"/>
    </source>
</evidence>
<gene>
    <name evidence="2" type="ORF">BMYO_0011</name>
</gene>
<accession>A0A261FRQ0</accession>
<feature type="region of interest" description="Disordered" evidence="1">
    <location>
        <begin position="51"/>
        <end position="84"/>
    </location>
</feature>
<evidence type="ECO:0000313" key="3">
    <source>
        <dbReference type="Proteomes" id="UP000216871"/>
    </source>
</evidence>
<reference evidence="2 3" key="1">
    <citation type="journal article" date="2017" name="BMC Genomics">
        <title>Comparative genomic and phylogenomic analyses of the Bifidobacteriaceae family.</title>
        <authorList>
            <person name="Lugli G.A."/>
            <person name="Milani C."/>
            <person name="Turroni F."/>
            <person name="Duranti S."/>
            <person name="Mancabelli L."/>
            <person name="Mangifesta M."/>
            <person name="Ferrario C."/>
            <person name="Modesto M."/>
            <person name="Mattarelli P."/>
            <person name="Jiri K."/>
            <person name="van Sinderen D."/>
            <person name="Ventura M."/>
        </authorList>
    </citation>
    <scope>NUCLEOTIDE SEQUENCE [LARGE SCALE GENOMIC DNA]</scope>
    <source>
        <strain evidence="2 3">DSM 100196</strain>
    </source>
</reference>
<dbReference type="EMBL" id="MWWW01000001">
    <property type="protein sequence ID" value="OZG61861.1"/>
    <property type="molecule type" value="Genomic_DNA"/>
</dbReference>
<name>A0A261FRQ0_9BIFI</name>
<comment type="caution">
    <text evidence="2">The sequence shown here is derived from an EMBL/GenBank/DDBJ whole genome shotgun (WGS) entry which is preliminary data.</text>
</comment>
<dbReference type="AlphaFoldDB" id="A0A261FRQ0"/>
<keyword evidence="3" id="KW-1185">Reference proteome</keyword>
<evidence type="ECO:0000313" key="2">
    <source>
        <dbReference type="EMBL" id="OZG61861.1"/>
    </source>
</evidence>